<evidence type="ECO:0000256" key="4">
    <source>
        <dbReference type="ARBA" id="ARBA00035127"/>
    </source>
</evidence>
<evidence type="ECO:0000256" key="6">
    <source>
        <dbReference type="ARBA" id="ARBA00035448"/>
    </source>
</evidence>
<dbReference type="InterPro" id="IPR043064">
    <property type="entry name" value="FcoT_ThioEstase_Rv0098-like_sf"/>
</dbReference>
<evidence type="ECO:0000313" key="8">
    <source>
        <dbReference type="EMBL" id="KIO77898.1"/>
    </source>
</evidence>
<dbReference type="EC" id="4.3.2.11" evidence="4"/>
<dbReference type="EMBL" id="JXRA01000028">
    <property type="protein sequence ID" value="KIO77898.1"/>
    <property type="molecule type" value="Genomic_DNA"/>
</dbReference>
<proteinExistence type="inferred from homology"/>
<keyword evidence="2" id="KW-0456">Lyase</keyword>
<gene>
    <name evidence="8" type="ORF">TH53_06965</name>
</gene>
<evidence type="ECO:0000256" key="1">
    <source>
        <dbReference type="ARBA" id="ARBA00023098"/>
    </source>
</evidence>
<dbReference type="Proteomes" id="UP000032049">
    <property type="component" value="Unassembled WGS sequence"/>
</dbReference>
<organism evidence="8 9">
    <name type="scientific">Pedobacter lusitanus</name>
    <dbReference type="NCBI Taxonomy" id="1503925"/>
    <lineage>
        <taxon>Bacteria</taxon>
        <taxon>Pseudomonadati</taxon>
        <taxon>Bacteroidota</taxon>
        <taxon>Sphingobacteriia</taxon>
        <taxon>Sphingobacteriales</taxon>
        <taxon>Sphingobacteriaceae</taxon>
        <taxon>Pedobacter</taxon>
    </lineage>
</organism>
<evidence type="ECO:0000256" key="5">
    <source>
        <dbReference type="ARBA" id="ARBA00035169"/>
    </source>
</evidence>
<evidence type="ECO:0000256" key="2">
    <source>
        <dbReference type="ARBA" id="ARBA00023239"/>
    </source>
</evidence>
<protein>
    <recommendedName>
        <fullName evidence="5">(2E)-enoyl-[ACP] glycyltransferase</fullName>
        <ecNumber evidence="4">4.3.2.11</ecNumber>
    </recommendedName>
    <alternativeName>
        <fullName evidence="6">(2E)-unsaturated fatty acyl-[ACP] glycyltransferase</fullName>
    </alternativeName>
</protein>
<keyword evidence="9" id="KW-1185">Reference proteome</keyword>
<comment type="caution">
    <text evidence="8">The sequence shown here is derived from an EMBL/GenBank/DDBJ whole genome shotgun (WGS) entry which is preliminary data.</text>
</comment>
<evidence type="ECO:0000256" key="7">
    <source>
        <dbReference type="ARBA" id="ARBA00048742"/>
    </source>
</evidence>
<evidence type="ECO:0000313" key="9">
    <source>
        <dbReference type="Proteomes" id="UP000032049"/>
    </source>
</evidence>
<dbReference type="Pfam" id="PF10862">
    <property type="entry name" value="FcoT"/>
    <property type="match status" value="1"/>
</dbReference>
<accession>A0A0D0F8C4</accession>
<comment type="similarity">
    <text evidence="3">Belongs to the FcoT family.</text>
</comment>
<sequence>MESGSVIIDPDFIHSILNPYRDHASYLKQAVFHVEPGKKVQGLKINGQFAIAESCYIDDTGHFNAVEYNICYNQLGYVFLGHCIKNQLIPELADYTEETFFHKQLSHVLIVKISSSFSQLINAKDFSGTWGITAVKKTTQCTFLYTYCNFQDIYGGSSKGEVVLGILPAKEKS</sequence>
<dbReference type="AlphaFoldDB" id="A0A0D0F8C4"/>
<name>A0A0D0F8C4_9SPHI</name>
<dbReference type="Gene3D" id="3.10.129.30">
    <property type="entry name" value="Rv0098, thioesterase-like hot dog domain"/>
    <property type="match status" value="1"/>
</dbReference>
<dbReference type="InterPro" id="IPR022598">
    <property type="entry name" value="FcoT_ThioEstase"/>
</dbReference>
<dbReference type="GO" id="GO:0006629">
    <property type="term" value="P:lipid metabolic process"/>
    <property type="evidence" value="ECO:0007669"/>
    <property type="project" value="UniProtKB-KW"/>
</dbReference>
<comment type="catalytic activity">
    <reaction evidence="7">
        <text>a (3R)-3-[(carboxymethyl)amino]fatty acid + holo-[ACP] + H(+) = a (2E)-enoyl-[ACP] + glycine + H2O</text>
        <dbReference type="Rhea" id="RHEA:74923"/>
        <dbReference type="Rhea" id="RHEA-COMP:9685"/>
        <dbReference type="Rhea" id="RHEA-COMP:9925"/>
        <dbReference type="ChEBI" id="CHEBI:15377"/>
        <dbReference type="ChEBI" id="CHEBI:15378"/>
        <dbReference type="ChEBI" id="CHEBI:57305"/>
        <dbReference type="ChEBI" id="CHEBI:64479"/>
        <dbReference type="ChEBI" id="CHEBI:78784"/>
        <dbReference type="ChEBI" id="CHEBI:193080"/>
        <dbReference type="EC" id="4.3.2.11"/>
    </reaction>
    <physiologicalReaction direction="right-to-left" evidence="7">
        <dbReference type="Rhea" id="RHEA:74925"/>
    </physiologicalReaction>
</comment>
<keyword evidence="1" id="KW-0443">Lipid metabolism</keyword>
<dbReference type="STRING" id="1503925.TH53_06965"/>
<dbReference type="GO" id="GO:0016829">
    <property type="term" value="F:lyase activity"/>
    <property type="evidence" value="ECO:0007669"/>
    <property type="project" value="UniProtKB-KW"/>
</dbReference>
<evidence type="ECO:0000256" key="3">
    <source>
        <dbReference type="ARBA" id="ARBA00035117"/>
    </source>
</evidence>
<reference evidence="8 9" key="1">
    <citation type="submission" date="2015-01" db="EMBL/GenBank/DDBJ databases">
        <title>Draft genome sequence of Pedobacter sp. NL19 isolated from sludge of an effluent treatment pond in an abandoned uranium mine.</title>
        <authorList>
            <person name="Santos T."/>
            <person name="Caetano T."/>
            <person name="Covas C."/>
            <person name="Cruz A."/>
            <person name="Mendo S."/>
        </authorList>
    </citation>
    <scope>NUCLEOTIDE SEQUENCE [LARGE SCALE GENOMIC DNA]</scope>
    <source>
        <strain evidence="8 9">NL19</strain>
    </source>
</reference>